<comment type="caution">
    <text evidence="1">The sequence shown here is derived from an EMBL/GenBank/DDBJ whole genome shotgun (WGS) entry which is preliminary data.</text>
</comment>
<evidence type="ECO:0000313" key="1">
    <source>
        <dbReference type="EMBL" id="EQD51230.1"/>
    </source>
</evidence>
<proteinExistence type="predicted"/>
<accession>T1BAG8</accession>
<name>T1BAG8_9ZZZZ</name>
<sequence length="80" mass="9213">MSAVFLTVFLTFSVVAYSLLHKENQMVALARQSQHQKEAIVRIYSRLQEIHGRLLDLTKKEDRIRMIMDPDGKDPDAGQL</sequence>
<reference evidence="1" key="1">
    <citation type="submission" date="2013-08" db="EMBL/GenBank/DDBJ databases">
        <authorList>
            <person name="Mendez C."/>
            <person name="Richter M."/>
            <person name="Ferrer M."/>
            <person name="Sanchez J."/>
        </authorList>
    </citation>
    <scope>NUCLEOTIDE SEQUENCE</scope>
</reference>
<gene>
    <name evidence="1" type="ORF">B1A_13139</name>
</gene>
<reference evidence="1" key="2">
    <citation type="journal article" date="2014" name="ISME J.">
        <title>Microbial stratification in low pH oxic and suboxic macroscopic growths along an acid mine drainage.</title>
        <authorList>
            <person name="Mendez-Garcia C."/>
            <person name="Mesa V."/>
            <person name="Sprenger R.R."/>
            <person name="Richter M."/>
            <person name="Diez M.S."/>
            <person name="Solano J."/>
            <person name="Bargiela R."/>
            <person name="Golyshina O.V."/>
            <person name="Manteca A."/>
            <person name="Ramos J.L."/>
            <person name="Gallego J.R."/>
            <person name="Llorente I."/>
            <person name="Martins Dos Santos V.A."/>
            <person name="Jensen O.N."/>
            <person name="Pelaez A.I."/>
            <person name="Sanchez J."/>
            <person name="Ferrer M."/>
        </authorList>
    </citation>
    <scope>NUCLEOTIDE SEQUENCE</scope>
</reference>
<feature type="non-terminal residue" evidence="1">
    <location>
        <position position="80"/>
    </location>
</feature>
<protein>
    <submittedName>
        <fullName evidence="1">Peptidase, M23B family</fullName>
    </submittedName>
</protein>
<dbReference type="EMBL" id="AUZX01009598">
    <property type="protein sequence ID" value="EQD51230.1"/>
    <property type="molecule type" value="Genomic_DNA"/>
</dbReference>
<organism evidence="1">
    <name type="scientific">mine drainage metagenome</name>
    <dbReference type="NCBI Taxonomy" id="410659"/>
    <lineage>
        <taxon>unclassified sequences</taxon>
        <taxon>metagenomes</taxon>
        <taxon>ecological metagenomes</taxon>
    </lineage>
</organism>
<dbReference type="AlphaFoldDB" id="T1BAG8"/>